<dbReference type="PANTHER" id="PTHR15464:SF1">
    <property type="entry name" value="TRANSCRIPTION FACTOR 19"/>
    <property type="match status" value="1"/>
</dbReference>
<organism evidence="9">
    <name type="scientific">Phallusia mammillata</name>
    <dbReference type="NCBI Taxonomy" id="59560"/>
    <lineage>
        <taxon>Eukaryota</taxon>
        <taxon>Metazoa</taxon>
        <taxon>Chordata</taxon>
        <taxon>Tunicata</taxon>
        <taxon>Ascidiacea</taxon>
        <taxon>Phlebobranchia</taxon>
        <taxon>Ascidiidae</taxon>
        <taxon>Phallusia</taxon>
    </lineage>
</organism>
<dbReference type="GO" id="GO:0005634">
    <property type="term" value="C:nucleus"/>
    <property type="evidence" value="ECO:0007669"/>
    <property type="project" value="UniProtKB-SubCell"/>
</dbReference>
<dbReference type="InterPro" id="IPR019787">
    <property type="entry name" value="Znf_PHD-finger"/>
</dbReference>
<feature type="compositionally biased region" description="Acidic residues" evidence="7">
    <location>
        <begin position="223"/>
        <end position="232"/>
    </location>
</feature>
<comment type="subcellular location">
    <subcellularLocation>
        <location evidence="1">Nucleus</location>
    </subcellularLocation>
</comment>
<dbReference type="Pfam" id="PF00628">
    <property type="entry name" value="PHD"/>
    <property type="match status" value="1"/>
</dbReference>
<evidence type="ECO:0000256" key="4">
    <source>
        <dbReference type="ARBA" id="ARBA00022833"/>
    </source>
</evidence>
<keyword evidence="4" id="KW-0862">Zinc</keyword>
<sequence length="327" mass="36731">MPYQLIQLPTNSEKSDLNDIPSLLVFTIADEKQGTIGRHSTCDFRIKSDELPCFVSRKHAHIGIKDGCLLVQDLSSANGTYVNNIMLKPYCETAVKAGDCVAFGCRTEKVTPGLKANEKDMPFRFKIHEVKVTAVRPTIFAKMKKDEMKKSARNNSTKSASTSSMQGTNGQTKKTDEPDSGFDDQELNLPKKRRMSNDSEVTMKFSSKLNKANKSNPKPLPVEEVDSEESVSEPESPPRKTKNKSNAKKRTVSVSKSEETDDESDEDDRSDDCQSYECLFRQTKTKKPKVVSWVQCDSCDRWFHTVCVGCDYNKVKLSSHQFHCGLC</sequence>
<protein>
    <submittedName>
        <fullName evidence="9">Uncharacterized protein LOC100185845</fullName>
    </submittedName>
</protein>
<name>A0A6F9DIV9_9ASCI</name>
<evidence type="ECO:0000256" key="6">
    <source>
        <dbReference type="ARBA" id="ARBA00093325"/>
    </source>
</evidence>
<dbReference type="InterPro" id="IPR013083">
    <property type="entry name" value="Znf_RING/FYVE/PHD"/>
</dbReference>
<feature type="compositionally biased region" description="Acidic residues" evidence="7">
    <location>
        <begin position="259"/>
        <end position="270"/>
    </location>
</feature>
<feature type="compositionally biased region" description="Basic residues" evidence="7">
    <location>
        <begin position="239"/>
        <end position="251"/>
    </location>
</feature>
<feature type="compositionally biased region" description="Polar residues" evidence="7">
    <location>
        <begin position="198"/>
        <end position="216"/>
    </location>
</feature>
<evidence type="ECO:0000256" key="2">
    <source>
        <dbReference type="ARBA" id="ARBA00022723"/>
    </source>
</evidence>
<comment type="function">
    <text evidence="6">Potential transcription factor that may play a role in the regulation of genes involved in cell cycle G1/S transition. May bind to regulatory elements of genes, including the promoter of the transcription factor FOXO1.</text>
</comment>
<dbReference type="SUPFAM" id="SSF49879">
    <property type="entry name" value="SMAD/FHA domain"/>
    <property type="match status" value="1"/>
</dbReference>
<evidence type="ECO:0000256" key="7">
    <source>
        <dbReference type="SAM" id="MobiDB-lite"/>
    </source>
</evidence>
<reference evidence="9" key="1">
    <citation type="submission" date="2020-04" db="EMBL/GenBank/DDBJ databases">
        <authorList>
            <person name="Neveu A P."/>
        </authorList>
    </citation>
    <scope>NUCLEOTIDE SEQUENCE</scope>
    <source>
        <tissue evidence="9">Whole embryo</tissue>
    </source>
</reference>
<feature type="compositionally biased region" description="Polar residues" evidence="7">
    <location>
        <begin position="153"/>
        <end position="172"/>
    </location>
</feature>
<keyword evidence="2" id="KW-0479">Metal-binding</keyword>
<dbReference type="InterPro" id="IPR000253">
    <property type="entry name" value="FHA_dom"/>
</dbReference>
<dbReference type="GO" id="GO:0008270">
    <property type="term" value="F:zinc ion binding"/>
    <property type="evidence" value="ECO:0007669"/>
    <property type="project" value="UniProtKB-KW"/>
</dbReference>
<gene>
    <name evidence="9" type="primary">LOC100185845</name>
</gene>
<evidence type="ECO:0000256" key="3">
    <source>
        <dbReference type="ARBA" id="ARBA00022771"/>
    </source>
</evidence>
<dbReference type="InterPro" id="IPR042803">
    <property type="entry name" value="TCF19"/>
</dbReference>
<keyword evidence="3" id="KW-0863">Zinc-finger</keyword>
<dbReference type="SUPFAM" id="SSF57903">
    <property type="entry name" value="FYVE/PHD zinc finger"/>
    <property type="match status" value="1"/>
</dbReference>
<dbReference type="InterPro" id="IPR011011">
    <property type="entry name" value="Znf_FYVE_PHD"/>
</dbReference>
<feature type="domain" description="FHA" evidence="8">
    <location>
        <begin position="34"/>
        <end position="87"/>
    </location>
</feature>
<evidence type="ECO:0000256" key="1">
    <source>
        <dbReference type="ARBA" id="ARBA00004123"/>
    </source>
</evidence>
<proteinExistence type="evidence at transcript level"/>
<dbReference type="CDD" id="cd00060">
    <property type="entry name" value="FHA"/>
    <property type="match status" value="1"/>
</dbReference>
<dbReference type="PROSITE" id="PS50006">
    <property type="entry name" value="FHA_DOMAIN"/>
    <property type="match status" value="1"/>
</dbReference>
<evidence type="ECO:0000256" key="5">
    <source>
        <dbReference type="ARBA" id="ARBA00023242"/>
    </source>
</evidence>
<dbReference type="SMART" id="SM00240">
    <property type="entry name" value="FHA"/>
    <property type="match status" value="1"/>
</dbReference>
<dbReference type="GO" id="GO:0010468">
    <property type="term" value="P:regulation of gene expression"/>
    <property type="evidence" value="ECO:0007669"/>
    <property type="project" value="InterPro"/>
</dbReference>
<keyword evidence="5" id="KW-0539">Nucleus</keyword>
<dbReference type="Gene3D" id="3.30.40.10">
    <property type="entry name" value="Zinc/RING finger domain, C3HC4 (zinc finger)"/>
    <property type="match status" value="1"/>
</dbReference>
<dbReference type="AlphaFoldDB" id="A0A6F9DIV9"/>
<dbReference type="PANTHER" id="PTHR15464">
    <property type="entry name" value="TRANSCRIPTION FACTOR 19"/>
    <property type="match status" value="1"/>
</dbReference>
<dbReference type="EMBL" id="LR787098">
    <property type="protein sequence ID" value="CAB3262960.1"/>
    <property type="molecule type" value="mRNA"/>
</dbReference>
<evidence type="ECO:0000313" key="9">
    <source>
        <dbReference type="EMBL" id="CAB3262960.1"/>
    </source>
</evidence>
<dbReference type="Pfam" id="PF00498">
    <property type="entry name" value="FHA"/>
    <property type="match status" value="1"/>
</dbReference>
<evidence type="ECO:0000259" key="8">
    <source>
        <dbReference type="PROSITE" id="PS50006"/>
    </source>
</evidence>
<feature type="region of interest" description="Disordered" evidence="7">
    <location>
        <begin position="144"/>
        <end position="271"/>
    </location>
</feature>
<dbReference type="InterPro" id="IPR008984">
    <property type="entry name" value="SMAD_FHA_dom_sf"/>
</dbReference>
<accession>A0A6F9DIV9</accession>
<dbReference type="Gene3D" id="2.60.200.20">
    <property type="match status" value="1"/>
</dbReference>